<feature type="compositionally biased region" description="Polar residues" evidence="1">
    <location>
        <begin position="45"/>
        <end position="85"/>
    </location>
</feature>
<dbReference type="InterPro" id="IPR011050">
    <property type="entry name" value="Pectin_lyase_fold/virulence"/>
</dbReference>
<dbReference type="AlphaFoldDB" id="A0A484IJY6"/>
<dbReference type="GeneID" id="39422000"/>
<name>A0A484IJY6_9ARCH</name>
<dbReference type="EMBL" id="LR216287">
    <property type="protein sequence ID" value="VFJ15209.1"/>
    <property type="molecule type" value="Genomic_DNA"/>
</dbReference>
<feature type="region of interest" description="Disordered" evidence="1">
    <location>
        <begin position="45"/>
        <end position="121"/>
    </location>
</feature>
<evidence type="ECO:0000259" key="2">
    <source>
        <dbReference type="Pfam" id="PF05048"/>
    </source>
</evidence>
<dbReference type="KEGG" id="nfn:NFRAN_2886"/>
<reference evidence="3 4" key="1">
    <citation type="submission" date="2019-02" db="EMBL/GenBank/DDBJ databases">
        <authorList>
            <person name="Lehtovirta-Morley E L."/>
        </authorList>
    </citation>
    <scope>NUCLEOTIDE SEQUENCE [LARGE SCALE GENOMIC DNA]</scope>
    <source>
        <strain evidence="3">NFRAN1</strain>
    </source>
</reference>
<dbReference type="InterPro" id="IPR006626">
    <property type="entry name" value="PbH1"/>
</dbReference>
<evidence type="ECO:0000256" key="1">
    <source>
        <dbReference type="SAM" id="MobiDB-lite"/>
    </source>
</evidence>
<dbReference type="Gene3D" id="2.160.20.10">
    <property type="entry name" value="Single-stranded right-handed beta-helix, Pectin lyase-like"/>
    <property type="match status" value="1"/>
</dbReference>
<feature type="domain" description="Periplasmic copper-binding protein NosD beta helix" evidence="2">
    <location>
        <begin position="159"/>
        <end position="334"/>
    </location>
</feature>
<dbReference type="OrthoDB" id="12124at2157"/>
<dbReference type="SUPFAM" id="SSF51126">
    <property type="entry name" value="Pectin lyase-like"/>
    <property type="match status" value="1"/>
</dbReference>
<gene>
    <name evidence="3" type="ORF">NFRAN_2886</name>
</gene>
<dbReference type="InterPro" id="IPR007742">
    <property type="entry name" value="NosD_dom"/>
</dbReference>
<dbReference type="SMART" id="SM00710">
    <property type="entry name" value="PbH1"/>
    <property type="match status" value="6"/>
</dbReference>
<feature type="compositionally biased region" description="Polar residues" evidence="1">
    <location>
        <begin position="105"/>
        <end position="121"/>
    </location>
</feature>
<dbReference type="InterPro" id="IPR022441">
    <property type="entry name" value="Para_beta_helix_rpt-2"/>
</dbReference>
<dbReference type="InterPro" id="IPR012334">
    <property type="entry name" value="Pectin_lyas_fold"/>
</dbReference>
<evidence type="ECO:0000313" key="3">
    <source>
        <dbReference type="EMBL" id="VFJ15209.1"/>
    </source>
</evidence>
<accession>A0A484IJY6</accession>
<dbReference type="RefSeq" id="WP_134485189.1">
    <property type="nucleotide sequence ID" value="NZ_LR216287.1"/>
</dbReference>
<protein>
    <recommendedName>
        <fullName evidence="2">Periplasmic copper-binding protein NosD beta helix domain-containing protein</fullName>
    </recommendedName>
</protein>
<dbReference type="Proteomes" id="UP000294299">
    <property type="component" value="Chromosome NFRAN"/>
</dbReference>
<evidence type="ECO:0000313" key="4">
    <source>
        <dbReference type="Proteomes" id="UP000294299"/>
    </source>
</evidence>
<keyword evidence="4" id="KW-1185">Reference proteome</keyword>
<dbReference type="Pfam" id="PF05048">
    <property type="entry name" value="NosD"/>
    <property type="match status" value="1"/>
</dbReference>
<proteinExistence type="predicted"/>
<organism evidence="3 4">
    <name type="scientific">Candidatus Nitrosocosmicus franklandianus</name>
    <dbReference type="NCBI Taxonomy" id="1798806"/>
    <lineage>
        <taxon>Archaea</taxon>
        <taxon>Nitrososphaerota</taxon>
        <taxon>Nitrososphaeria</taxon>
        <taxon>Nitrososphaerales</taxon>
        <taxon>Nitrososphaeraceae</taxon>
        <taxon>Candidatus Nitrosocosmicus</taxon>
    </lineage>
</organism>
<dbReference type="NCBIfam" id="TIGR03804">
    <property type="entry name" value="para_beta_helix"/>
    <property type="match status" value="1"/>
</dbReference>
<sequence>MKKTDRRGNENMNEILKFSVVFALLFILIQLPLSDWEVVSSSTLNDSDLSQTNQPDPQRNIITSQNTGNYNSNEQSGDQIESTQVQDTELTLEEENQTTDDRDTTPSGLPTSDQSLPNGGQLLSTDLIPACGQIVQGNVKLGSNLICDGDGLIVGENNTVIDMNGFSLKGPGMESNKVGIMVGGQNNVTITGNGIISGFQSGVYISGSTNINVNEINVNDNKVAFYITGSQNSQISDNMVSKNTIGVALHSSKNAEINYNQFSKNRLSGITLINTQNSLIYGNNILNTSNGIFLDTQSSTNKVDFNNVFNNILDINNANNLPVNINNNYYSNNNCQTSLPSGLCIGR</sequence>